<name>A0A212C0T8_CEREH</name>
<dbReference type="SUPFAM" id="SSF90209">
    <property type="entry name" value="Ran binding protein zinc finger-like"/>
    <property type="match status" value="1"/>
</dbReference>
<evidence type="ECO:0000256" key="4">
    <source>
        <dbReference type="ARBA" id="ARBA00022833"/>
    </source>
</evidence>
<comment type="caution">
    <text evidence="9">The sequence shown here is derived from an EMBL/GenBank/DDBJ whole genome shotgun (WGS) entry which is preliminary data.</text>
</comment>
<dbReference type="SMART" id="SM00547">
    <property type="entry name" value="ZnF_RBZ"/>
    <property type="match status" value="1"/>
</dbReference>
<dbReference type="OrthoDB" id="9527063at2759"/>
<accession>A0A212C0T8</accession>
<evidence type="ECO:0000256" key="6">
    <source>
        <dbReference type="SAM" id="Coils"/>
    </source>
</evidence>
<proteinExistence type="inferred from homology"/>
<feature type="compositionally biased region" description="Low complexity" evidence="7">
    <location>
        <begin position="174"/>
        <end position="190"/>
    </location>
</feature>
<feature type="compositionally biased region" description="Basic and acidic residues" evidence="7">
    <location>
        <begin position="206"/>
        <end position="225"/>
    </location>
</feature>
<gene>
    <name evidence="9" type="ORF">Celaphus_00009450</name>
</gene>
<organism evidence="9 10">
    <name type="scientific">Cervus elaphus hippelaphus</name>
    <name type="common">European red deer</name>
    <dbReference type="NCBI Taxonomy" id="46360"/>
    <lineage>
        <taxon>Eukaryota</taxon>
        <taxon>Metazoa</taxon>
        <taxon>Chordata</taxon>
        <taxon>Craniata</taxon>
        <taxon>Vertebrata</taxon>
        <taxon>Euteleostomi</taxon>
        <taxon>Mammalia</taxon>
        <taxon>Eutheria</taxon>
        <taxon>Laurasiatheria</taxon>
        <taxon>Artiodactyla</taxon>
        <taxon>Ruminantia</taxon>
        <taxon>Pecora</taxon>
        <taxon>Cervidae</taxon>
        <taxon>Cervinae</taxon>
        <taxon>Cervus</taxon>
    </lineage>
</organism>
<evidence type="ECO:0000256" key="2">
    <source>
        <dbReference type="ARBA" id="ARBA00022723"/>
    </source>
</evidence>
<dbReference type="AlphaFoldDB" id="A0A212C0T8"/>
<evidence type="ECO:0000313" key="10">
    <source>
        <dbReference type="Proteomes" id="UP000242450"/>
    </source>
</evidence>
<evidence type="ECO:0000256" key="5">
    <source>
        <dbReference type="PROSITE-ProRule" id="PRU00322"/>
    </source>
</evidence>
<dbReference type="GO" id="GO:0008270">
    <property type="term" value="F:zinc ion binding"/>
    <property type="evidence" value="ECO:0007669"/>
    <property type="project" value="UniProtKB-KW"/>
</dbReference>
<dbReference type="Gene3D" id="4.10.1060.10">
    <property type="entry name" value="Zinc finger, RanBP2-type"/>
    <property type="match status" value="1"/>
</dbReference>
<keyword evidence="4" id="KW-0862">Zinc</keyword>
<evidence type="ECO:0000256" key="7">
    <source>
        <dbReference type="SAM" id="MobiDB-lite"/>
    </source>
</evidence>
<protein>
    <recommendedName>
        <fullName evidence="8">RanBP2-type domain-containing protein</fullName>
    </recommendedName>
</protein>
<dbReference type="PROSITE" id="PS01358">
    <property type="entry name" value="ZF_RANBP2_1"/>
    <property type="match status" value="1"/>
</dbReference>
<dbReference type="InterPro" id="IPR036443">
    <property type="entry name" value="Znf_RanBP2_sf"/>
</dbReference>
<dbReference type="InterPro" id="IPR028193">
    <property type="entry name" value="TEX13A-D_N"/>
</dbReference>
<keyword evidence="6" id="KW-0175">Coiled coil</keyword>
<dbReference type="PANTHER" id="PTHR23111">
    <property type="entry name" value="ZINC FINGER PROTEIN"/>
    <property type="match status" value="1"/>
</dbReference>
<evidence type="ECO:0000313" key="9">
    <source>
        <dbReference type="EMBL" id="OWJ99473.1"/>
    </source>
</evidence>
<feature type="coiled-coil region" evidence="6">
    <location>
        <begin position="76"/>
        <end position="131"/>
    </location>
</feature>
<sequence>MAINLNDPACGFHQKEVVDFLNEQIIQNGVSPCFYVMYMSKSWGDMEMKLRDILNNPGISGGMKEACAWTILALAVRFAERQKREDAEKIKELQDQLEEQKLLTGALLGTVSRIREKQEKEKEKARSHRQQSLKVLRGVLEERNLLRREHRVGTQARKQARTEGENRKGTSRTLSRPHSPSSQSKSGQLRKGSGRRITAAPGTSAREGEEKKDKEVSQPWNDKEVTILSRSRVSGARTKAGKLPAVDLSQSSCSSRATLSPPGAAAETAACSSVKDSKRKYTGKHYPTRNFLPERFKRYPGLSYSERFSIRRRIGDWECAQCHWMNFSWRNICFKCKNSRHTKEGRGSAPIRALTEF</sequence>
<evidence type="ECO:0000256" key="1">
    <source>
        <dbReference type="ARBA" id="ARBA00008287"/>
    </source>
</evidence>
<feature type="region of interest" description="Disordered" evidence="7">
    <location>
        <begin position="146"/>
        <end position="244"/>
    </location>
</feature>
<dbReference type="PANTHER" id="PTHR23111:SF103">
    <property type="entry name" value="TEX13 FAMILY MEMBER C3-RELATED"/>
    <property type="match status" value="1"/>
</dbReference>
<feature type="domain" description="RanBP2-type" evidence="8">
    <location>
        <begin position="313"/>
        <end position="342"/>
    </location>
</feature>
<comment type="similarity">
    <text evidence="1">Belongs to the TEX13 family.</text>
</comment>
<dbReference type="EMBL" id="MKHE01000034">
    <property type="protein sequence ID" value="OWJ99473.1"/>
    <property type="molecule type" value="Genomic_DNA"/>
</dbReference>
<keyword evidence="3 5" id="KW-0863">Zinc-finger</keyword>
<dbReference type="PROSITE" id="PS50199">
    <property type="entry name" value="ZF_RANBP2_2"/>
    <property type="match status" value="1"/>
</dbReference>
<evidence type="ECO:0000256" key="3">
    <source>
        <dbReference type="ARBA" id="ARBA00022771"/>
    </source>
</evidence>
<dbReference type="InterPro" id="IPR001876">
    <property type="entry name" value="Znf_RanBP2"/>
</dbReference>
<dbReference type="Pfam" id="PF15186">
    <property type="entry name" value="TEX13"/>
    <property type="match status" value="1"/>
</dbReference>
<keyword evidence="10" id="KW-1185">Reference proteome</keyword>
<dbReference type="Proteomes" id="UP000242450">
    <property type="component" value="Chromosome X"/>
</dbReference>
<dbReference type="GO" id="GO:0003729">
    <property type="term" value="F:mRNA binding"/>
    <property type="evidence" value="ECO:0007669"/>
    <property type="project" value="TreeGrafter"/>
</dbReference>
<evidence type="ECO:0000259" key="8">
    <source>
        <dbReference type="PROSITE" id="PS50199"/>
    </source>
</evidence>
<keyword evidence="2" id="KW-0479">Metal-binding</keyword>
<reference evidence="9 10" key="1">
    <citation type="journal article" date="2018" name="Mol. Genet. Genomics">
        <title>The red deer Cervus elaphus genome CerEla1.0: sequencing, annotating, genes, and chromosomes.</title>
        <authorList>
            <person name="Bana N.A."/>
            <person name="Nyiri A."/>
            <person name="Nagy J."/>
            <person name="Frank K."/>
            <person name="Nagy T."/>
            <person name="Steger V."/>
            <person name="Schiller M."/>
            <person name="Lakatos P."/>
            <person name="Sugar L."/>
            <person name="Horn P."/>
            <person name="Barta E."/>
            <person name="Orosz L."/>
        </authorList>
    </citation>
    <scope>NUCLEOTIDE SEQUENCE [LARGE SCALE GENOMIC DNA]</scope>
    <source>
        <strain evidence="9">Hungarian</strain>
    </source>
</reference>